<keyword evidence="2" id="KW-1185">Reference proteome</keyword>
<reference evidence="1 2" key="1">
    <citation type="submission" date="2023-03" db="EMBL/GenBank/DDBJ databases">
        <title>Speciation in Pyrococcus: adaptation to high temperature as a mechanism.</title>
        <authorList>
            <person name="Gu J."/>
        </authorList>
    </citation>
    <scope>NUCLEOTIDE SEQUENCE [LARGE SCALE GENOMIC DNA]</scope>
    <source>
        <strain evidence="1 2">LMOA34</strain>
    </source>
</reference>
<dbReference type="RefSeq" id="WP_372823544.1">
    <property type="nucleotide sequence ID" value="NZ_JARRID010000001.1"/>
</dbReference>
<proteinExistence type="predicted"/>
<comment type="caution">
    <text evidence="1">The sequence shown here is derived from an EMBL/GenBank/DDBJ whole genome shotgun (WGS) entry which is preliminary data.</text>
</comment>
<accession>A0ABV4T4Q8</accession>
<name>A0ABV4T4Q8_9EURY</name>
<dbReference type="EMBL" id="JARRIG010000003">
    <property type="protein sequence ID" value="MFA4804147.1"/>
    <property type="molecule type" value="Genomic_DNA"/>
</dbReference>
<organism evidence="1 2">
    <name type="scientific">Pyrococcus kukulkanii</name>
    <dbReference type="NCBI Taxonomy" id="1609559"/>
    <lineage>
        <taxon>Archaea</taxon>
        <taxon>Methanobacteriati</taxon>
        <taxon>Methanobacteriota</taxon>
        <taxon>Thermococci</taxon>
        <taxon>Thermococcales</taxon>
        <taxon>Thermococcaceae</taxon>
        <taxon>Pyrococcus</taxon>
    </lineage>
</organism>
<gene>
    <name evidence="1" type="ORF">P8X34_05255</name>
</gene>
<evidence type="ECO:0000313" key="2">
    <source>
        <dbReference type="Proteomes" id="UP001571980"/>
    </source>
</evidence>
<dbReference type="Proteomes" id="UP001571980">
    <property type="component" value="Unassembled WGS sequence"/>
</dbReference>
<evidence type="ECO:0000313" key="1">
    <source>
        <dbReference type="EMBL" id="MFA4804147.1"/>
    </source>
</evidence>
<sequence length="50" mass="5808">MNNNLKLVVASIGKNKYKNELEKLGYIVIEDVFPAKRGEERYIEEPRGLQ</sequence>
<protein>
    <submittedName>
        <fullName evidence="1">Uncharacterized protein</fullName>
    </submittedName>
</protein>